<organism evidence="1 2">
    <name type="scientific">Hypsibius exemplaris</name>
    <name type="common">Freshwater tardigrade</name>
    <dbReference type="NCBI Taxonomy" id="2072580"/>
    <lineage>
        <taxon>Eukaryota</taxon>
        <taxon>Metazoa</taxon>
        <taxon>Ecdysozoa</taxon>
        <taxon>Tardigrada</taxon>
        <taxon>Eutardigrada</taxon>
        <taxon>Parachela</taxon>
        <taxon>Hypsibioidea</taxon>
        <taxon>Hypsibiidae</taxon>
        <taxon>Hypsibius</taxon>
    </lineage>
</organism>
<comment type="caution">
    <text evidence="1">The sequence shown here is derived from an EMBL/GenBank/DDBJ whole genome shotgun (WGS) entry which is preliminary data.</text>
</comment>
<sequence>MKGTDGVEWRRFLKDFIGKRLPQSLPDNLPVSQQVVVLRAPTIVDSFIKWSLDHLVSHYGLEDKLGGPQDFLSYFKDENGTADKDVEDVRKWLSDLQAIPEDAKPPRLAIPADGKVTWSTFVGLYLLDVKCPEPRCSSAQEPKSNAQKRGENCLDEFMKRVCKEYVAGINYSEHGQLHRIMNRNDFWMRMRNYGNSLTRSNIENALKEFLKTLEQRLSDFSINYRMENDVSLLDFVGRQTNLGTAIILFMKEKERELAAVNARKMTGTAN</sequence>
<proteinExistence type="predicted"/>
<evidence type="ECO:0000313" key="2">
    <source>
        <dbReference type="Proteomes" id="UP000192578"/>
    </source>
</evidence>
<protein>
    <submittedName>
        <fullName evidence="1">Uncharacterized protein</fullName>
    </submittedName>
</protein>
<accession>A0A1W0WRX9</accession>
<dbReference type="EMBL" id="MTYJ01000054">
    <property type="protein sequence ID" value="OQV17962.1"/>
    <property type="molecule type" value="Genomic_DNA"/>
</dbReference>
<name>A0A1W0WRX9_HYPEX</name>
<dbReference type="Proteomes" id="UP000192578">
    <property type="component" value="Unassembled WGS sequence"/>
</dbReference>
<evidence type="ECO:0000313" key="1">
    <source>
        <dbReference type="EMBL" id="OQV17962.1"/>
    </source>
</evidence>
<keyword evidence="2" id="KW-1185">Reference proteome</keyword>
<reference evidence="2" key="1">
    <citation type="submission" date="2017-01" db="EMBL/GenBank/DDBJ databases">
        <title>Comparative genomics of anhydrobiosis in the tardigrade Hypsibius dujardini.</title>
        <authorList>
            <person name="Yoshida Y."/>
            <person name="Koutsovoulos G."/>
            <person name="Laetsch D."/>
            <person name="Stevens L."/>
            <person name="Kumar S."/>
            <person name="Horikawa D."/>
            <person name="Ishino K."/>
            <person name="Komine S."/>
            <person name="Tomita M."/>
            <person name="Blaxter M."/>
            <person name="Arakawa K."/>
        </authorList>
    </citation>
    <scope>NUCLEOTIDE SEQUENCE [LARGE SCALE GENOMIC DNA]</scope>
    <source>
        <strain evidence="2">Z151</strain>
    </source>
</reference>
<dbReference type="AlphaFoldDB" id="A0A1W0WRX9"/>
<gene>
    <name evidence="1" type="ORF">BV898_07905</name>
</gene>